<proteinExistence type="predicted"/>
<evidence type="ECO:0000313" key="3">
    <source>
        <dbReference type="EMBL" id="GAA4491715.1"/>
    </source>
</evidence>
<accession>A0ABP8PUU1</accession>
<evidence type="ECO:0000313" key="4">
    <source>
        <dbReference type="Proteomes" id="UP001500731"/>
    </source>
</evidence>
<evidence type="ECO:0000259" key="2">
    <source>
        <dbReference type="Pfam" id="PF00496"/>
    </source>
</evidence>
<comment type="caution">
    <text evidence="3">The sequence shown here is derived from an EMBL/GenBank/DDBJ whole genome shotgun (WGS) entry which is preliminary data.</text>
</comment>
<evidence type="ECO:0000256" key="1">
    <source>
        <dbReference type="ARBA" id="ARBA00022729"/>
    </source>
</evidence>
<organism evidence="3 4">
    <name type="scientific">Microbacterium panaciterrae</name>
    <dbReference type="NCBI Taxonomy" id="985759"/>
    <lineage>
        <taxon>Bacteria</taxon>
        <taxon>Bacillati</taxon>
        <taxon>Actinomycetota</taxon>
        <taxon>Actinomycetes</taxon>
        <taxon>Micrococcales</taxon>
        <taxon>Microbacteriaceae</taxon>
        <taxon>Microbacterium</taxon>
    </lineage>
</organism>
<dbReference type="EMBL" id="BAABGP010000026">
    <property type="protein sequence ID" value="GAA4491715.1"/>
    <property type="molecule type" value="Genomic_DNA"/>
</dbReference>
<dbReference type="SUPFAM" id="SSF53850">
    <property type="entry name" value="Periplasmic binding protein-like II"/>
    <property type="match status" value="1"/>
</dbReference>
<dbReference type="InterPro" id="IPR030678">
    <property type="entry name" value="Peptide/Ni-bd"/>
</dbReference>
<dbReference type="PANTHER" id="PTHR30290:SF38">
    <property type="entry name" value="D,D-DIPEPTIDE-BINDING PERIPLASMIC PROTEIN DDPA-RELATED"/>
    <property type="match status" value="1"/>
</dbReference>
<dbReference type="PANTHER" id="PTHR30290">
    <property type="entry name" value="PERIPLASMIC BINDING COMPONENT OF ABC TRANSPORTER"/>
    <property type="match status" value="1"/>
</dbReference>
<name>A0ABP8PUU1_9MICO</name>
<protein>
    <submittedName>
        <fullName evidence="3">ABC transporter substrate-binding protein</fullName>
    </submittedName>
</protein>
<dbReference type="Gene3D" id="3.40.190.10">
    <property type="entry name" value="Periplasmic binding protein-like II"/>
    <property type="match status" value="1"/>
</dbReference>
<dbReference type="InterPro" id="IPR039424">
    <property type="entry name" value="SBP_5"/>
</dbReference>
<dbReference type="Gene3D" id="3.90.76.10">
    <property type="entry name" value="Dipeptide-binding Protein, Domain 1"/>
    <property type="match status" value="1"/>
</dbReference>
<dbReference type="PIRSF" id="PIRSF002741">
    <property type="entry name" value="MppA"/>
    <property type="match status" value="1"/>
</dbReference>
<dbReference type="Gene3D" id="3.10.105.10">
    <property type="entry name" value="Dipeptide-binding Protein, Domain 3"/>
    <property type="match status" value="1"/>
</dbReference>
<feature type="domain" description="Solute-binding protein family 5" evidence="2">
    <location>
        <begin position="39"/>
        <end position="386"/>
    </location>
</feature>
<dbReference type="Proteomes" id="UP001500731">
    <property type="component" value="Unassembled WGS sequence"/>
</dbReference>
<keyword evidence="4" id="KW-1185">Reference proteome</keyword>
<dbReference type="Pfam" id="PF00496">
    <property type="entry name" value="SBP_bac_5"/>
    <property type="match status" value="1"/>
</dbReference>
<sequence>MAVSALPAIIDPYATTLQANWIIARNVCEPLFDVDTAFKVKPVLAESSTYDSKQTYVIKLRSGVSFQDGQPMTSKDVIASLTRYEETPGNGSILKGLLSGIDETDDTTVTLRLNSSSLLIPTLLTTAYIMPASVVAGRPATQALDKLDCTGPYTLDSNVAGQEITLKKWSGYRSPDGASSGGTGAKHAYLDEIMFKPMPTSSTRMQAVTTGLVDVAMGTLDDYATVSTSSTVAAGLLAKQSSPTIVFNKISGVMANVKMRQAFLAALNMSDIMSAGFGDPANFDVDGSIFTKDNTTWHTDAGTKGHYNAPDPQKVKKLLSEAGYSNEKITWYTTQDDPTWYGPAVPAQQELKKLGFNIDLQVVDQATIIAKRTDPTKYDIFSSAIPTYADPLLLPYLQDTFPGGWSSAEKSALLKTLSVSASESERKATWDKLQALIYTDVPFLKFGTVSGGTVVFAKDVHSTDGVKNGGNQLYFNYWKSAK</sequence>
<reference evidence="4" key="1">
    <citation type="journal article" date="2019" name="Int. J. Syst. Evol. Microbiol.">
        <title>The Global Catalogue of Microorganisms (GCM) 10K type strain sequencing project: providing services to taxonomists for standard genome sequencing and annotation.</title>
        <authorList>
            <consortium name="The Broad Institute Genomics Platform"/>
            <consortium name="The Broad Institute Genome Sequencing Center for Infectious Disease"/>
            <person name="Wu L."/>
            <person name="Ma J."/>
        </authorList>
    </citation>
    <scope>NUCLEOTIDE SEQUENCE [LARGE SCALE GENOMIC DNA]</scope>
    <source>
        <strain evidence="4">JCM 17839</strain>
    </source>
</reference>
<dbReference type="InterPro" id="IPR000914">
    <property type="entry name" value="SBP_5_dom"/>
</dbReference>
<gene>
    <name evidence="3" type="ORF">GCM10023171_36100</name>
</gene>
<keyword evidence="1" id="KW-0732">Signal</keyword>